<evidence type="ECO:0000313" key="3">
    <source>
        <dbReference type="Proteomes" id="UP001302812"/>
    </source>
</evidence>
<evidence type="ECO:0000313" key="2">
    <source>
        <dbReference type="EMBL" id="KAK4110973.1"/>
    </source>
</evidence>
<name>A0AAN6QJB2_9PEZI</name>
<reference evidence="2" key="1">
    <citation type="journal article" date="2023" name="Mol. Phylogenet. Evol.">
        <title>Genome-scale phylogeny and comparative genomics of the fungal order Sordariales.</title>
        <authorList>
            <person name="Hensen N."/>
            <person name="Bonometti L."/>
            <person name="Westerberg I."/>
            <person name="Brannstrom I.O."/>
            <person name="Guillou S."/>
            <person name="Cros-Aarteil S."/>
            <person name="Calhoun S."/>
            <person name="Haridas S."/>
            <person name="Kuo A."/>
            <person name="Mondo S."/>
            <person name="Pangilinan J."/>
            <person name="Riley R."/>
            <person name="LaButti K."/>
            <person name="Andreopoulos B."/>
            <person name="Lipzen A."/>
            <person name="Chen C."/>
            <person name="Yan M."/>
            <person name="Daum C."/>
            <person name="Ng V."/>
            <person name="Clum A."/>
            <person name="Steindorff A."/>
            <person name="Ohm R.A."/>
            <person name="Martin F."/>
            <person name="Silar P."/>
            <person name="Natvig D.O."/>
            <person name="Lalanne C."/>
            <person name="Gautier V."/>
            <person name="Ament-Velasquez S.L."/>
            <person name="Kruys A."/>
            <person name="Hutchinson M.I."/>
            <person name="Powell A.J."/>
            <person name="Barry K."/>
            <person name="Miller A.N."/>
            <person name="Grigoriev I.V."/>
            <person name="Debuchy R."/>
            <person name="Gladieux P."/>
            <person name="Hiltunen Thoren M."/>
            <person name="Johannesson H."/>
        </authorList>
    </citation>
    <scope>NUCLEOTIDE SEQUENCE</scope>
    <source>
        <strain evidence="2">CBS 508.74</strain>
    </source>
</reference>
<accession>A0AAN6QJB2</accession>
<dbReference type="RefSeq" id="XP_064668543.1">
    <property type="nucleotide sequence ID" value="XM_064808817.1"/>
</dbReference>
<dbReference type="Proteomes" id="UP001302812">
    <property type="component" value="Unassembled WGS sequence"/>
</dbReference>
<sequence length="210" mass="23962">MLLVFFLRHLHATARRLFRTLGTYTSPVAQYLGRHIPSPCGREEKPDALVGWLKRHRGDCCRHDGVAQTWIAEDSEATNTWHYHIFYPIPLGRVTELDLLEGRETKSCGQNPFYGRHCMRLWETPRRTIACRSWLPERHGRFCSSGFEDTVRVTETTWSGASNRDPYLLSLSPRGLALNFDGPPMAAETRTTPHASSLPPCPASFPRSRK</sequence>
<evidence type="ECO:0000256" key="1">
    <source>
        <dbReference type="SAM" id="MobiDB-lite"/>
    </source>
</evidence>
<reference evidence="2" key="2">
    <citation type="submission" date="2023-05" db="EMBL/GenBank/DDBJ databases">
        <authorList>
            <consortium name="Lawrence Berkeley National Laboratory"/>
            <person name="Steindorff A."/>
            <person name="Hensen N."/>
            <person name="Bonometti L."/>
            <person name="Westerberg I."/>
            <person name="Brannstrom I.O."/>
            <person name="Guillou S."/>
            <person name="Cros-Aarteil S."/>
            <person name="Calhoun S."/>
            <person name="Haridas S."/>
            <person name="Kuo A."/>
            <person name="Mondo S."/>
            <person name="Pangilinan J."/>
            <person name="Riley R."/>
            <person name="Labutti K."/>
            <person name="Andreopoulos B."/>
            <person name="Lipzen A."/>
            <person name="Chen C."/>
            <person name="Yanf M."/>
            <person name="Daum C."/>
            <person name="Ng V."/>
            <person name="Clum A."/>
            <person name="Ohm R."/>
            <person name="Martin F."/>
            <person name="Silar P."/>
            <person name="Natvig D."/>
            <person name="Lalanne C."/>
            <person name="Gautier V."/>
            <person name="Ament-Velasquez S.L."/>
            <person name="Kruys A."/>
            <person name="Hutchinson M.I."/>
            <person name="Powell A.J."/>
            <person name="Barry K."/>
            <person name="Miller A.N."/>
            <person name="Grigoriev I.V."/>
            <person name="Debuchy R."/>
            <person name="Gladieux P."/>
            <person name="Thoren M.H."/>
            <person name="Johannesson H."/>
        </authorList>
    </citation>
    <scope>NUCLEOTIDE SEQUENCE</scope>
    <source>
        <strain evidence="2">CBS 508.74</strain>
    </source>
</reference>
<dbReference type="GeneID" id="89932940"/>
<gene>
    <name evidence="2" type="ORF">N656DRAFT_188663</name>
</gene>
<protein>
    <submittedName>
        <fullName evidence="2">Uncharacterized protein</fullName>
    </submittedName>
</protein>
<keyword evidence="3" id="KW-1185">Reference proteome</keyword>
<dbReference type="EMBL" id="MU853348">
    <property type="protein sequence ID" value="KAK4110973.1"/>
    <property type="molecule type" value="Genomic_DNA"/>
</dbReference>
<comment type="caution">
    <text evidence="2">The sequence shown here is derived from an EMBL/GenBank/DDBJ whole genome shotgun (WGS) entry which is preliminary data.</text>
</comment>
<feature type="region of interest" description="Disordered" evidence="1">
    <location>
        <begin position="181"/>
        <end position="210"/>
    </location>
</feature>
<proteinExistence type="predicted"/>
<dbReference type="AlphaFoldDB" id="A0AAN6QJB2"/>
<organism evidence="2 3">
    <name type="scientific">Canariomyces notabilis</name>
    <dbReference type="NCBI Taxonomy" id="2074819"/>
    <lineage>
        <taxon>Eukaryota</taxon>
        <taxon>Fungi</taxon>
        <taxon>Dikarya</taxon>
        <taxon>Ascomycota</taxon>
        <taxon>Pezizomycotina</taxon>
        <taxon>Sordariomycetes</taxon>
        <taxon>Sordariomycetidae</taxon>
        <taxon>Sordariales</taxon>
        <taxon>Chaetomiaceae</taxon>
        <taxon>Canariomyces</taxon>
    </lineage>
</organism>